<dbReference type="EMBL" id="CAKKTJ010000213">
    <property type="protein sequence ID" value="CAH0478108.1"/>
    <property type="molecule type" value="Genomic_DNA"/>
</dbReference>
<proteinExistence type="predicted"/>
<organism evidence="1 2">
    <name type="scientific">Peronospora belbahrii</name>
    <dbReference type="NCBI Taxonomy" id="622444"/>
    <lineage>
        <taxon>Eukaryota</taxon>
        <taxon>Sar</taxon>
        <taxon>Stramenopiles</taxon>
        <taxon>Oomycota</taxon>
        <taxon>Peronosporomycetes</taxon>
        <taxon>Peronosporales</taxon>
        <taxon>Peronosporaceae</taxon>
        <taxon>Peronospora</taxon>
    </lineage>
</organism>
<dbReference type="AlphaFoldDB" id="A0AAU9LAH9"/>
<protein>
    <submittedName>
        <fullName evidence="1">Uncharacterized protein</fullName>
    </submittedName>
</protein>
<sequence length="377" mass="42136">MRYALIEFRLSFQSESNYVVFYKPEKNSILADALSRRPDYDYDATMAISQSSLLMTAFEREWCMNFMTPQLVVMWVSKDVNGHFSSIFLETHVQVHPEMGKPGIPSVWTSSLEFTSPRALQRRKPRRSLLISYSDTRACQNTSSPTVTRALLRLFGQGCFNYWARVCLCLRRPIQKRMGKRSVSVDCSEDVLRSYATSFTSWSLFLPLARFAINNAVDASTGLTTFFVSTARHPRVSAHLAFKDSPHTSSTLGGGVSADGIAPEHLMINYVVDKVAHDASHAVNFVANGVSSPDTMHPVTPSLANFAPTEFTSLISSAAVTDLILLRQGITRFVHDALQQAVDKQKENEAKRGRKHLSIFNEGDKALFSTSRLQAHP</sequence>
<reference evidence="1" key="1">
    <citation type="submission" date="2021-11" db="EMBL/GenBank/DDBJ databases">
        <authorList>
            <person name="Islam A."/>
            <person name="Islam S."/>
            <person name="Flora M.S."/>
            <person name="Rahman M."/>
            <person name="Ziaur R.M."/>
            <person name="Epstein J.H."/>
            <person name="Hassan M."/>
            <person name="Klassen M."/>
            <person name="Woodard K."/>
            <person name="Webb A."/>
            <person name="Webby R.J."/>
            <person name="El Zowalaty M.E."/>
        </authorList>
    </citation>
    <scope>NUCLEOTIDE SEQUENCE</scope>
    <source>
        <strain evidence="1">Pbs3</strain>
    </source>
</reference>
<gene>
    <name evidence="1" type="ORF">PBS003_LOCUS4822</name>
</gene>
<evidence type="ECO:0000313" key="1">
    <source>
        <dbReference type="EMBL" id="CAH0478108.1"/>
    </source>
</evidence>
<name>A0AAU9LAH9_9STRA</name>
<accession>A0AAU9LAH9</accession>
<dbReference type="Proteomes" id="UP001160483">
    <property type="component" value="Unassembled WGS sequence"/>
</dbReference>
<evidence type="ECO:0000313" key="2">
    <source>
        <dbReference type="Proteomes" id="UP001160483"/>
    </source>
</evidence>
<comment type="caution">
    <text evidence="1">The sequence shown here is derived from an EMBL/GenBank/DDBJ whole genome shotgun (WGS) entry which is preliminary data.</text>
</comment>